<reference evidence="1" key="1">
    <citation type="submission" date="2020-05" db="EMBL/GenBank/DDBJ databases">
        <authorList>
            <person name="Chiriac C."/>
            <person name="Salcher M."/>
            <person name="Ghai R."/>
            <person name="Kavagutti S V."/>
        </authorList>
    </citation>
    <scope>NUCLEOTIDE SEQUENCE</scope>
</reference>
<dbReference type="Gene3D" id="1.10.10.10">
    <property type="entry name" value="Winged helix-like DNA-binding domain superfamily/Winged helix DNA-binding domain"/>
    <property type="match status" value="1"/>
</dbReference>
<proteinExistence type="predicted"/>
<name>A0A6J6DEW2_9ZZZZ</name>
<accession>A0A6J6DEW2</accession>
<sequence length="193" mass="21895">MAHQFNSSPNNDPQAFGARVYSTAQGLARGRFERGTDNGAHDMAMLVFLQFWSDPQRWMSSYSPEVFAAVSLRNRAEDWRRTERIQRGQGAHLVERDGQRVARRQMGSLDELTDRIGDVTTNGHDFADAVAAQVDVRDALSMLSALQRTLVWRVDVEGYTVVEAARDLDKNRAYCQRELGKARNFIREYVIAA</sequence>
<dbReference type="SUPFAM" id="SSF88659">
    <property type="entry name" value="Sigma3 and sigma4 domains of RNA polymerase sigma factors"/>
    <property type="match status" value="1"/>
</dbReference>
<gene>
    <name evidence="1" type="ORF">UFOPK1495_01535</name>
    <name evidence="2" type="ORF">UFOPK1711_00740</name>
    <name evidence="3" type="ORF">UFOPK2143_00109</name>
</gene>
<organism evidence="1">
    <name type="scientific">freshwater metagenome</name>
    <dbReference type="NCBI Taxonomy" id="449393"/>
    <lineage>
        <taxon>unclassified sequences</taxon>
        <taxon>metagenomes</taxon>
        <taxon>ecological metagenomes</taxon>
    </lineage>
</organism>
<dbReference type="InterPro" id="IPR036388">
    <property type="entry name" value="WH-like_DNA-bd_sf"/>
</dbReference>
<dbReference type="EMBL" id="CAEZSU010000196">
    <property type="protein sequence ID" value="CAB4561645.1"/>
    <property type="molecule type" value="Genomic_DNA"/>
</dbReference>
<protein>
    <submittedName>
        <fullName evidence="1">Unannotated protein</fullName>
    </submittedName>
</protein>
<dbReference type="AlphaFoldDB" id="A0A6J6DEW2"/>
<evidence type="ECO:0000313" key="3">
    <source>
        <dbReference type="EMBL" id="CAB4634158.1"/>
    </source>
</evidence>
<dbReference type="EMBL" id="CAEZTR010000033">
    <property type="protein sequence ID" value="CAB4574777.1"/>
    <property type="molecule type" value="Genomic_DNA"/>
</dbReference>
<evidence type="ECO:0000313" key="2">
    <source>
        <dbReference type="EMBL" id="CAB4574777.1"/>
    </source>
</evidence>
<dbReference type="InterPro" id="IPR013324">
    <property type="entry name" value="RNA_pol_sigma_r3/r4-like"/>
</dbReference>
<evidence type="ECO:0000313" key="1">
    <source>
        <dbReference type="EMBL" id="CAB4561645.1"/>
    </source>
</evidence>
<dbReference type="EMBL" id="CAEZVV010000003">
    <property type="protein sequence ID" value="CAB4634158.1"/>
    <property type="molecule type" value="Genomic_DNA"/>
</dbReference>